<organism evidence="2 3">
    <name type="scientific">Phytophthora fragariaefolia</name>
    <dbReference type="NCBI Taxonomy" id="1490495"/>
    <lineage>
        <taxon>Eukaryota</taxon>
        <taxon>Sar</taxon>
        <taxon>Stramenopiles</taxon>
        <taxon>Oomycota</taxon>
        <taxon>Peronosporomycetes</taxon>
        <taxon>Peronosporales</taxon>
        <taxon>Peronosporaceae</taxon>
        <taxon>Phytophthora</taxon>
    </lineage>
</organism>
<accession>A0A9W6XXN2</accession>
<evidence type="ECO:0000313" key="2">
    <source>
        <dbReference type="EMBL" id="GMF48086.1"/>
    </source>
</evidence>
<reference evidence="2" key="1">
    <citation type="submission" date="2023-04" db="EMBL/GenBank/DDBJ databases">
        <title>Phytophthora fragariaefolia NBRC 109709.</title>
        <authorList>
            <person name="Ichikawa N."/>
            <person name="Sato H."/>
            <person name="Tonouchi N."/>
        </authorList>
    </citation>
    <scope>NUCLEOTIDE SEQUENCE</scope>
    <source>
        <strain evidence="2">NBRC 109709</strain>
    </source>
</reference>
<name>A0A9W6XXN2_9STRA</name>
<evidence type="ECO:0000313" key="3">
    <source>
        <dbReference type="Proteomes" id="UP001165121"/>
    </source>
</evidence>
<sequence>MYAVGTEAREQRRPPAIPDRSPGSYEIVGGAISYVHGNHTNELYPSGFLKYHWVDDHINVYANIVASCSNIDRSLRYTMVMMLGLEAINDKKFTSWNTCQRVLGLEFDTVNEIVSMRGSKIDKDRRIVAEAYAANDLTRKAYRSQMGSLRHEATCIRVVDLSSSVFVLVKASYRFQHASISDDMKQDLLWRWSILHTPQLNGVSLGYFNTLRPPDVVIGMDASDFGLCALDSSVKEALTYQLSAYELGLISMFKNGDNNGFDNNCRELLTCGFAVNTWGSRWSASTSQYRRPRYLVSYLRAHSVVDSTYDQYSIALSKWFVWTSRRGIPAWLSGVPLTDQVQHISGFILHGFQFRFGSGAQSTVNPS</sequence>
<protein>
    <submittedName>
        <fullName evidence="2">Unnamed protein product</fullName>
    </submittedName>
</protein>
<evidence type="ECO:0000256" key="1">
    <source>
        <dbReference type="SAM" id="MobiDB-lite"/>
    </source>
</evidence>
<gene>
    <name evidence="2" type="ORF">Pfra01_001842000</name>
</gene>
<proteinExistence type="predicted"/>
<comment type="caution">
    <text evidence="2">The sequence shown here is derived from an EMBL/GenBank/DDBJ whole genome shotgun (WGS) entry which is preliminary data.</text>
</comment>
<feature type="region of interest" description="Disordered" evidence="1">
    <location>
        <begin position="1"/>
        <end position="21"/>
    </location>
</feature>
<dbReference type="AlphaFoldDB" id="A0A9W6XXN2"/>
<keyword evidence="3" id="KW-1185">Reference proteome</keyword>
<dbReference type="OrthoDB" id="101778at2759"/>
<dbReference type="Proteomes" id="UP001165121">
    <property type="component" value="Unassembled WGS sequence"/>
</dbReference>
<dbReference type="EMBL" id="BSXT01002272">
    <property type="protein sequence ID" value="GMF48086.1"/>
    <property type="molecule type" value="Genomic_DNA"/>
</dbReference>